<comment type="subcellular location">
    <subcellularLocation>
        <location evidence="6">Periplasm</location>
    </subcellularLocation>
</comment>
<dbReference type="PANTHER" id="PTHR30061:SF50">
    <property type="entry name" value="MALTOSE_MALTODEXTRIN-BINDING PERIPLASMIC PROTEIN"/>
    <property type="match status" value="1"/>
</dbReference>
<dbReference type="NCBIfam" id="NF007011">
    <property type="entry name" value="PRK09474.1"/>
    <property type="match status" value="1"/>
</dbReference>
<dbReference type="SUPFAM" id="SSF53850">
    <property type="entry name" value="Periplasmic binding protein-like II"/>
    <property type="match status" value="1"/>
</dbReference>
<dbReference type="PANTHER" id="PTHR30061">
    <property type="entry name" value="MALTOSE-BINDING PERIPLASMIC PROTEIN"/>
    <property type="match status" value="1"/>
</dbReference>
<proteinExistence type="inferred from homology"/>
<evidence type="ECO:0000256" key="5">
    <source>
        <dbReference type="ARBA" id="ARBA00030303"/>
    </source>
</evidence>
<evidence type="ECO:0000313" key="8">
    <source>
        <dbReference type="Proteomes" id="UP001595710"/>
    </source>
</evidence>
<dbReference type="PROSITE" id="PS01037">
    <property type="entry name" value="SBP_BACTERIAL_1"/>
    <property type="match status" value="1"/>
</dbReference>
<organism evidence="7 8">
    <name type="scientific">Reinekea marina</name>
    <dbReference type="NCBI Taxonomy" id="1310421"/>
    <lineage>
        <taxon>Bacteria</taxon>
        <taxon>Pseudomonadati</taxon>
        <taxon>Pseudomonadota</taxon>
        <taxon>Gammaproteobacteria</taxon>
        <taxon>Oceanospirillales</taxon>
        <taxon>Saccharospirillaceae</taxon>
        <taxon>Reinekea</taxon>
    </lineage>
</organism>
<comment type="function">
    <text evidence="6">Part of the ABC transporter complex MalEFGK involved in maltose/maltodextrin import. Binds maltose and higher maltodextrins.</text>
</comment>
<dbReference type="PRINTS" id="PR00181">
    <property type="entry name" value="MALTOSEBP"/>
</dbReference>
<feature type="chain" id="PRO_5045006081" description="Maltodextrin-binding protein" evidence="6">
    <location>
        <begin position="26"/>
        <end position="424"/>
    </location>
</feature>
<dbReference type="EMBL" id="JBHRYN010000008">
    <property type="protein sequence ID" value="MFC3701175.1"/>
    <property type="molecule type" value="Genomic_DNA"/>
</dbReference>
<dbReference type="InterPro" id="IPR006061">
    <property type="entry name" value="SBP_1_CS"/>
</dbReference>
<sequence>MNPNKTIKMSAIGLLLAMLIPAAQAFKDNTLVVWINNDKGIAGLAKLAEQFQQATGMDVKIESQDDWPEGHGDPANRYNRVAATAEGPDIIIWPHDRFGNWINEGYLEPVQPSVELFNTIDDFAWNAVTVGDAIYGYPIAMEAISLIYNKDLISEPPKSWDEVIALDKQLRKQGKRAIMWPTTNVYFTWPLVTSAGGFSFKKVNQAYQLTEVGVDNRGAVKGLSLLQKLVKEGVIEEGDGSDWGAMMTGFKEGNIAMNINGPWVWNELKAANMNFGLAKFPRVDDSAGLGRPFVGFLSAAINSSSPNTEMAKKFLEEYVVTYNGVKTIDADRPIGAAANKQFMSELKADVLIAHTYIMAATGETMPDIPEMKRFWSSMEFALAEIVNNNAPVKTTIESVGTRLRKLDKMKMWSRKHYLTSNSSN</sequence>
<gene>
    <name evidence="7" type="primary">malE</name>
    <name evidence="7" type="ORF">ACFOND_05915</name>
</gene>
<evidence type="ECO:0000256" key="4">
    <source>
        <dbReference type="ARBA" id="ARBA00022729"/>
    </source>
</evidence>
<keyword evidence="2 6" id="KW-0813">Transport</keyword>
<evidence type="ECO:0000256" key="2">
    <source>
        <dbReference type="ARBA" id="ARBA00022448"/>
    </source>
</evidence>
<evidence type="ECO:0000256" key="1">
    <source>
        <dbReference type="ARBA" id="ARBA00008520"/>
    </source>
</evidence>
<dbReference type="InterPro" id="IPR006059">
    <property type="entry name" value="SBP"/>
</dbReference>
<protein>
    <recommendedName>
        <fullName evidence="5 6">Maltodextrin-binding protein</fullName>
    </recommendedName>
</protein>
<dbReference type="Pfam" id="PF01547">
    <property type="entry name" value="SBP_bac_1"/>
    <property type="match status" value="1"/>
</dbReference>
<keyword evidence="6" id="KW-0574">Periplasm</keyword>
<dbReference type="RefSeq" id="WP_290282834.1">
    <property type="nucleotide sequence ID" value="NZ_JAUFQI010000001.1"/>
</dbReference>
<keyword evidence="4 6" id="KW-0732">Signal</keyword>
<dbReference type="InterPro" id="IPR006060">
    <property type="entry name" value="Maltose/Cyclodextrin-bd"/>
</dbReference>
<evidence type="ECO:0000313" key="7">
    <source>
        <dbReference type="EMBL" id="MFC3701175.1"/>
    </source>
</evidence>
<dbReference type="Proteomes" id="UP001595710">
    <property type="component" value="Unassembled WGS sequence"/>
</dbReference>
<evidence type="ECO:0000256" key="3">
    <source>
        <dbReference type="ARBA" id="ARBA00022597"/>
    </source>
</evidence>
<accession>A0ABV7WPC5</accession>
<feature type="signal peptide" evidence="6">
    <location>
        <begin position="1"/>
        <end position="25"/>
    </location>
</feature>
<comment type="caution">
    <text evidence="7">The sequence shown here is derived from an EMBL/GenBank/DDBJ whole genome shotgun (WGS) entry which is preliminary data.</text>
</comment>
<evidence type="ECO:0000256" key="6">
    <source>
        <dbReference type="RuleBase" id="RU365005"/>
    </source>
</evidence>
<dbReference type="Gene3D" id="3.40.190.10">
    <property type="entry name" value="Periplasmic binding protein-like II"/>
    <property type="match status" value="2"/>
</dbReference>
<keyword evidence="8" id="KW-1185">Reference proteome</keyword>
<comment type="similarity">
    <text evidence="1 6">Belongs to the bacterial solute-binding protein 1 family.</text>
</comment>
<reference evidence="8" key="1">
    <citation type="journal article" date="2019" name="Int. J. Syst. Evol. Microbiol.">
        <title>The Global Catalogue of Microorganisms (GCM) 10K type strain sequencing project: providing services to taxonomists for standard genome sequencing and annotation.</title>
        <authorList>
            <consortium name="The Broad Institute Genomics Platform"/>
            <consortium name="The Broad Institute Genome Sequencing Center for Infectious Disease"/>
            <person name="Wu L."/>
            <person name="Ma J."/>
        </authorList>
    </citation>
    <scope>NUCLEOTIDE SEQUENCE [LARGE SCALE GENOMIC DNA]</scope>
    <source>
        <strain evidence="8">CECT 8288</strain>
    </source>
</reference>
<keyword evidence="3 6" id="KW-0762">Sugar transport</keyword>
<name>A0ABV7WPC5_9GAMM</name>